<evidence type="ECO:0008006" key="7">
    <source>
        <dbReference type="Google" id="ProtNLM"/>
    </source>
</evidence>
<protein>
    <recommendedName>
        <fullName evidence="7">LRRCT domain-containing protein</fullName>
    </recommendedName>
</protein>
<keyword evidence="6" id="KW-1185">Reference proteome</keyword>
<evidence type="ECO:0000256" key="3">
    <source>
        <dbReference type="SAM" id="SignalP"/>
    </source>
</evidence>
<keyword evidence="1" id="KW-0433">Leucine-rich repeat</keyword>
<dbReference type="Pfam" id="PF13855">
    <property type="entry name" value="LRR_8"/>
    <property type="match status" value="1"/>
</dbReference>
<dbReference type="Gene3D" id="3.80.10.10">
    <property type="entry name" value="Ribonuclease Inhibitor"/>
    <property type="match status" value="1"/>
</dbReference>
<reference evidence="5" key="3">
    <citation type="submission" date="2015-06" db="UniProtKB">
        <authorList>
            <consortium name="EnsemblMetazoa"/>
        </authorList>
    </citation>
    <scope>IDENTIFICATION</scope>
</reference>
<dbReference type="EMBL" id="KB302742">
    <property type="protein sequence ID" value="ELU03942.1"/>
    <property type="molecule type" value="Genomic_DNA"/>
</dbReference>
<keyword evidence="2" id="KW-0677">Repeat</keyword>
<dbReference type="InterPro" id="IPR001611">
    <property type="entry name" value="Leu-rich_rpt"/>
</dbReference>
<organism evidence="4">
    <name type="scientific">Capitella teleta</name>
    <name type="common">Polychaete worm</name>
    <dbReference type="NCBI Taxonomy" id="283909"/>
    <lineage>
        <taxon>Eukaryota</taxon>
        <taxon>Metazoa</taxon>
        <taxon>Spiralia</taxon>
        <taxon>Lophotrochozoa</taxon>
        <taxon>Annelida</taxon>
        <taxon>Polychaeta</taxon>
        <taxon>Sedentaria</taxon>
        <taxon>Scolecida</taxon>
        <taxon>Capitellidae</taxon>
        <taxon>Capitella</taxon>
    </lineage>
</organism>
<gene>
    <name evidence="4" type="ORF">CAPTEDRAFT_197197</name>
</gene>
<sequence>MEVRRLLWLLACLLNIPGNTSELEEYYYNNHLTSIPLGISTNVTSLILYRNAISAIRKLDFNDQFPYLHHINLEANRITAIESGCFKGTILRTINLSHNQLIVFPEFNEVKGTLEKIIMRVNAIVKLSREDVAYLSRISELDLRVNPIVHLPDFSKLLPSLAVLKIETIELECCWKNAWMKQTASSLFIFMDIQPCKSPSKWNSTDWHQITDDMLLQQPCNVFAERMLDGTQSYNLRLSFNSMDIIECYTIRQKKTETQYFMAMEFV</sequence>
<dbReference type="AlphaFoldDB" id="R7UL37"/>
<dbReference type="HOGENOM" id="CLU_074440_0_0_1"/>
<dbReference type="SUPFAM" id="SSF52058">
    <property type="entry name" value="L domain-like"/>
    <property type="match status" value="1"/>
</dbReference>
<evidence type="ECO:0000256" key="1">
    <source>
        <dbReference type="ARBA" id="ARBA00022614"/>
    </source>
</evidence>
<dbReference type="InterPro" id="IPR050541">
    <property type="entry name" value="LRR_TM_domain-containing"/>
</dbReference>
<dbReference type="EnsemblMetazoa" id="CapteT197197">
    <property type="protein sequence ID" value="CapteP197197"/>
    <property type="gene ID" value="CapteG197197"/>
</dbReference>
<evidence type="ECO:0000313" key="6">
    <source>
        <dbReference type="Proteomes" id="UP000014760"/>
    </source>
</evidence>
<dbReference type="Proteomes" id="UP000014760">
    <property type="component" value="Unassembled WGS sequence"/>
</dbReference>
<dbReference type="PANTHER" id="PTHR24369">
    <property type="entry name" value="ANTIGEN BSP, PUTATIVE-RELATED"/>
    <property type="match status" value="1"/>
</dbReference>
<dbReference type="OrthoDB" id="6105302at2759"/>
<evidence type="ECO:0000313" key="5">
    <source>
        <dbReference type="EnsemblMetazoa" id="CapteP197197"/>
    </source>
</evidence>
<feature type="signal peptide" evidence="3">
    <location>
        <begin position="1"/>
        <end position="21"/>
    </location>
</feature>
<evidence type="ECO:0000313" key="4">
    <source>
        <dbReference type="EMBL" id="ELU03942.1"/>
    </source>
</evidence>
<proteinExistence type="predicted"/>
<name>R7UL37_CAPTE</name>
<reference evidence="4 6" key="2">
    <citation type="journal article" date="2013" name="Nature">
        <title>Insights into bilaterian evolution from three spiralian genomes.</title>
        <authorList>
            <person name="Simakov O."/>
            <person name="Marletaz F."/>
            <person name="Cho S.J."/>
            <person name="Edsinger-Gonzales E."/>
            <person name="Havlak P."/>
            <person name="Hellsten U."/>
            <person name="Kuo D.H."/>
            <person name="Larsson T."/>
            <person name="Lv J."/>
            <person name="Arendt D."/>
            <person name="Savage R."/>
            <person name="Osoegawa K."/>
            <person name="de Jong P."/>
            <person name="Grimwood J."/>
            <person name="Chapman J.A."/>
            <person name="Shapiro H."/>
            <person name="Aerts A."/>
            <person name="Otillar R.P."/>
            <person name="Terry A.Y."/>
            <person name="Boore J.L."/>
            <person name="Grigoriev I.V."/>
            <person name="Lindberg D.R."/>
            <person name="Seaver E.C."/>
            <person name="Weisblat D.A."/>
            <person name="Putnam N.H."/>
            <person name="Rokhsar D.S."/>
        </authorList>
    </citation>
    <scope>NUCLEOTIDE SEQUENCE</scope>
    <source>
        <strain evidence="4 6">I ESC-2004</strain>
    </source>
</reference>
<dbReference type="PANTHER" id="PTHR24369:SF212">
    <property type="entry name" value="LEUCINE-RICH REPEAT-CONTAINING PROTEIN 4B-LIKE"/>
    <property type="match status" value="1"/>
</dbReference>
<dbReference type="EMBL" id="AMQN01008299">
    <property type="status" value="NOT_ANNOTATED_CDS"/>
    <property type="molecule type" value="Genomic_DNA"/>
</dbReference>
<accession>R7UL37</accession>
<reference evidence="6" key="1">
    <citation type="submission" date="2012-12" db="EMBL/GenBank/DDBJ databases">
        <authorList>
            <person name="Hellsten U."/>
            <person name="Grimwood J."/>
            <person name="Chapman J.A."/>
            <person name="Shapiro H."/>
            <person name="Aerts A."/>
            <person name="Otillar R.P."/>
            <person name="Terry A.Y."/>
            <person name="Boore J.L."/>
            <person name="Simakov O."/>
            <person name="Marletaz F."/>
            <person name="Cho S.-J."/>
            <person name="Edsinger-Gonzales E."/>
            <person name="Havlak P."/>
            <person name="Kuo D.-H."/>
            <person name="Larsson T."/>
            <person name="Lv J."/>
            <person name="Arendt D."/>
            <person name="Savage R."/>
            <person name="Osoegawa K."/>
            <person name="de Jong P."/>
            <person name="Lindberg D.R."/>
            <person name="Seaver E.C."/>
            <person name="Weisblat D.A."/>
            <person name="Putnam N.H."/>
            <person name="Grigoriev I.V."/>
            <person name="Rokhsar D.S."/>
        </authorList>
    </citation>
    <scope>NUCLEOTIDE SEQUENCE</scope>
    <source>
        <strain evidence="6">I ESC-2004</strain>
    </source>
</reference>
<dbReference type="InterPro" id="IPR032675">
    <property type="entry name" value="LRR_dom_sf"/>
</dbReference>
<evidence type="ECO:0000256" key="2">
    <source>
        <dbReference type="ARBA" id="ARBA00022737"/>
    </source>
</evidence>
<feature type="chain" id="PRO_5008788140" description="LRRCT domain-containing protein" evidence="3">
    <location>
        <begin position="22"/>
        <end position="267"/>
    </location>
</feature>
<dbReference type="GO" id="GO:0005886">
    <property type="term" value="C:plasma membrane"/>
    <property type="evidence" value="ECO:0007669"/>
    <property type="project" value="TreeGrafter"/>
</dbReference>
<keyword evidence="3" id="KW-0732">Signal</keyword>